<dbReference type="Pfam" id="PF22504">
    <property type="entry name" value="DUF6993"/>
    <property type="match status" value="1"/>
</dbReference>
<protein>
    <recommendedName>
        <fullName evidence="3">DUF6993 domain-containing protein</fullName>
    </recommendedName>
</protein>
<feature type="signal peptide" evidence="2">
    <location>
        <begin position="1"/>
        <end position="25"/>
    </location>
</feature>
<feature type="domain" description="DUF6993" evidence="3">
    <location>
        <begin position="75"/>
        <end position="155"/>
    </location>
</feature>
<dbReference type="PROSITE" id="PS51257">
    <property type="entry name" value="PROKAR_LIPOPROTEIN"/>
    <property type="match status" value="1"/>
</dbReference>
<keyword evidence="2" id="KW-0732">Signal</keyword>
<dbReference type="Proteomes" id="UP000292686">
    <property type="component" value="Unassembled WGS sequence"/>
</dbReference>
<name>A0A4Q2M9S2_9MICO</name>
<evidence type="ECO:0000313" key="4">
    <source>
        <dbReference type="EMBL" id="RXZ87183.1"/>
    </source>
</evidence>
<dbReference type="InterPro" id="IPR054262">
    <property type="entry name" value="DUF6993"/>
</dbReference>
<evidence type="ECO:0000256" key="1">
    <source>
        <dbReference type="SAM" id="MobiDB-lite"/>
    </source>
</evidence>
<evidence type="ECO:0000256" key="2">
    <source>
        <dbReference type="SAM" id="SignalP"/>
    </source>
</evidence>
<dbReference type="OrthoDB" id="5125712at2"/>
<proteinExistence type="predicted"/>
<feature type="compositionally biased region" description="Pro residues" evidence="1">
    <location>
        <begin position="35"/>
        <end position="49"/>
    </location>
</feature>
<feature type="chain" id="PRO_5020260698" description="DUF6993 domain-containing protein" evidence="2">
    <location>
        <begin position="26"/>
        <end position="161"/>
    </location>
</feature>
<dbReference type="AlphaFoldDB" id="A0A4Q2M9S2"/>
<keyword evidence="5" id="KW-1185">Reference proteome</keyword>
<evidence type="ECO:0000259" key="3">
    <source>
        <dbReference type="Pfam" id="PF22504"/>
    </source>
</evidence>
<dbReference type="EMBL" id="SDPM01000002">
    <property type="protein sequence ID" value="RXZ87183.1"/>
    <property type="molecule type" value="Genomic_DNA"/>
</dbReference>
<sequence length="161" mass="16444">MVRGRRVAQVSMALAVGAALTWGLAACTGSEPVAPSTPPPSTSAAPEPPAGSVLLPDGTAEENLAYFDSVNNGIVTALGAPWGRDFIDGLTAAGFDRANMQVTADRTSVDLEADSVQFSVLWGEECLVGQFGPKSGGYHSAVRPALGTGGCLVGATRPIDW</sequence>
<feature type="region of interest" description="Disordered" evidence="1">
    <location>
        <begin position="30"/>
        <end position="52"/>
    </location>
</feature>
<organism evidence="4 5">
    <name type="scientific">Agromyces atrinae</name>
    <dbReference type="NCBI Taxonomy" id="592376"/>
    <lineage>
        <taxon>Bacteria</taxon>
        <taxon>Bacillati</taxon>
        <taxon>Actinomycetota</taxon>
        <taxon>Actinomycetes</taxon>
        <taxon>Micrococcales</taxon>
        <taxon>Microbacteriaceae</taxon>
        <taxon>Agromyces</taxon>
    </lineage>
</organism>
<evidence type="ECO:0000313" key="5">
    <source>
        <dbReference type="Proteomes" id="UP000292686"/>
    </source>
</evidence>
<comment type="caution">
    <text evidence="4">The sequence shown here is derived from an EMBL/GenBank/DDBJ whole genome shotgun (WGS) entry which is preliminary data.</text>
</comment>
<accession>A0A4Q2M9S2</accession>
<reference evidence="4 5" key="1">
    <citation type="submission" date="2019-01" db="EMBL/GenBank/DDBJ databases">
        <title>Agromyces.</title>
        <authorList>
            <person name="Li J."/>
        </authorList>
    </citation>
    <scope>NUCLEOTIDE SEQUENCE [LARGE SCALE GENOMIC DNA]</scope>
    <source>
        <strain evidence="4 5">DSM 23870</strain>
    </source>
</reference>
<gene>
    <name evidence="4" type="ORF">ESP50_04465</name>
</gene>